<evidence type="ECO:0000256" key="1">
    <source>
        <dbReference type="ARBA" id="ARBA00004496"/>
    </source>
</evidence>
<sequence length="1269" mass="141030">MDTQKLELLCHAGPITALAICGQKIIWGCGSEISVFDVTLKKLETRRQILVGASVHGIKIGPSDGISHLVCVYGAKQAIVVCIQPVEQNNDLIILSDVMHLSDWIWDVKWLNDQGDTGSIAVALAHNSVVRWNWKSKIISCHRECSEKCILYCAHFIGQTWENLVLAAGTVFNQIVLWPVASSSPAVDGPVEVMHTFSGHQGVIFSIKYHPDLQRLCSVSDDRSIHMWQLTFPHGNLLDPTPEDWRSVKYDLILLLYGHSARVWDVALAATYFASVGEDATCCIWSYSGNVLHKFKGHKGRSIWGLAIAEDEQFVLTAGGDGSVRMWEVHGEKTKKTLQRVISVPQNTELIQDDFPRIVEMLNFDLVLIMMNSGNLYSYSVSNQQFVLVLSDNVFKSYSVVSPCPDKTTVALGSMSGVVRIIQLSETQHEETKSAEMNLFPGKVLALAWLDSCHLLASGPDGVCLLLKMDTVRGKERDDFTLCIKKQYQLSLPPSKHRWITAACSVPSSDKTCSFSHSFIVCGDKDGSVHLYGMADGSDCNSEPELKPLNSSVKVHGKAGVTFVCYRDGVVYTAGRDGFYREWKVLAGYLSQLHGNKIIKGFEWIDRLEWYNNDLLVYGFFSSLFVVWSVTCNQQLMSVSCGGGHRSWGCCHDNETLRFIYLKAGKVYMVDSGHETKQTLVQPALHGNKICEAKIMRIMSHGTDRPVHLVCTASEDTTVNIGVFVYVDNLYIWRPISTLKGHLSSVRALALSSHHAVQQYTFSNKGDSDDLQFHRTHLNPSAGRDGHFILFTGGGRAEINAWKLSIVIEDSSTFQNLKELNHTDVNCFTADLSCDVKQSVYENIHSSHNDRLHNGIIPNGSSEDCSVQEPDSHLHRKSSHTESFTPPNSVLSDTSDQIVCNYQHLSRYFLGESRHKRFHWKSQKLSLDPETRVMSLDASCVAVLWNGFHDKVADVNKAPFPGALKYLSRVHIVSSAGSDGIFRVFAFDEDSRTFASLAETTYHQGCVLKVMHYVHYFESKHISLAMSTSTNGNVVFWQLDALVNQLASTVLSKRLPESHSNCDQRQTLIKEGMPNNVEMKSEKFADVGDEKCDTDGDDDKDDTDDDDADALFKTNLKIESDWKPLSSLKAHQSGVNSLHAFQISVSQFLLASGGDDNAVTVSLLEISDLALKELAKVSKEDAHAAQVTGVQLISSALLVSVSIDQRVCLWGIDYLPQNHMQLQLVACRYISVADVSSMSAYLYQNSVYLCIGGEGLCLYKLTDKESLHG</sequence>
<evidence type="ECO:0000256" key="4">
    <source>
        <dbReference type="ARBA" id="ARBA00022694"/>
    </source>
</evidence>
<dbReference type="GO" id="GO:0005737">
    <property type="term" value="C:cytoplasm"/>
    <property type="evidence" value="ECO:0007669"/>
    <property type="project" value="UniProtKB-SubCell"/>
</dbReference>
<keyword evidence="4" id="KW-0819">tRNA processing</keyword>
<name>A0A8S3ZIN8_9EUPU</name>
<evidence type="ECO:0000256" key="6">
    <source>
        <dbReference type="ARBA" id="ARBA00038255"/>
    </source>
</evidence>
<dbReference type="Proteomes" id="UP000678393">
    <property type="component" value="Unassembled WGS sequence"/>
</dbReference>
<dbReference type="SUPFAM" id="SSF50978">
    <property type="entry name" value="WD40 repeat-like"/>
    <property type="match status" value="2"/>
</dbReference>
<feature type="compositionally biased region" description="Basic and acidic residues" evidence="9">
    <location>
        <begin position="1084"/>
        <end position="1094"/>
    </location>
</feature>
<dbReference type="EMBL" id="CAJHNH020002724">
    <property type="protein sequence ID" value="CAG5127560.1"/>
    <property type="molecule type" value="Genomic_DNA"/>
</dbReference>
<keyword evidence="3 8" id="KW-0853">WD repeat</keyword>
<comment type="caution">
    <text evidence="10">The sequence shown here is derived from an EMBL/GenBank/DDBJ whole genome shotgun (WGS) entry which is preliminary data.</text>
</comment>
<dbReference type="OrthoDB" id="5594999at2759"/>
<dbReference type="GO" id="GO:0030488">
    <property type="term" value="P:tRNA methylation"/>
    <property type="evidence" value="ECO:0007669"/>
    <property type="project" value="TreeGrafter"/>
</dbReference>
<dbReference type="PROSITE" id="PS00678">
    <property type="entry name" value="WD_REPEATS_1"/>
    <property type="match status" value="1"/>
</dbReference>
<evidence type="ECO:0000313" key="11">
    <source>
        <dbReference type="Proteomes" id="UP000678393"/>
    </source>
</evidence>
<evidence type="ECO:0000256" key="2">
    <source>
        <dbReference type="ARBA" id="ARBA00022490"/>
    </source>
</evidence>
<evidence type="ECO:0000313" key="10">
    <source>
        <dbReference type="EMBL" id="CAG5127560.1"/>
    </source>
</evidence>
<reference evidence="10" key="1">
    <citation type="submission" date="2021-04" db="EMBL/GenBank/DDBJ databases">
        <authorList>
            <consortium name="Molecular Ecology Group"/>
        </authorList>
    </citation>
    <scope>NUCLEOTIDE SEQUENCE</scope>
</reference>
<evidence type="ECO:0000256" key="3">
    <source>
        <dbReference type="ARBA" id="ARBA00022574"/>
    </source>
</evidence>
<dbReference type="InterPro" id="IPR019775">
    <property type="entry name" value="WD40_repeat_CS"/>
</dbReference>
<dbReference type="PANTHER" id="PTHR14344:SF3">
    <property type="entry name" value="WD REPEAT-CONTAINING PROTEIN 6"/>
    <property type="match status" value="1"/>
</dbReference>
<comment type="similarity">
    <text evidence="6">Belongs to the WD repeat WDR6 family.</text>
</comment>
<accession>A0A8S3ZIN8</accession>
<evidence type="ECO:0000256" key="8">
    <source>
        <dbReference type="PROSITE-ProRule" id="PRU00221"/>
    </source>
</evidence>
<dbReference type="AlphaFoldDB" id="A0A8S3ZIN8"/>
<organism evidence="10 11">
    <name type="scientific">Candidula unifasciata</name>
    <dbReference type="NCBI Taxonomy" id="100452"/>
    <lineage>
        <taxon>Eukaryota</taxon>
        <taxon>Metazoa</taxon>
        <taxon>Spiralia</taxon>
        <taxon>Lophotrochozoa</taxon>
        <taxon>Mollusca</taxon>
        <taxon>Gastropoda</taxon>
        <taxon>Heterobranchia</taxon>
        <taxon>Euthyneura</taxon>
        <taxon>Panpulmonata</taxon>
        <taxon>Eupulmonata</taxon>
        <taxon>Stylommatophora</taxon>
        <taxon>Helicina</taxon>
        <taxon>Helicoidea</taxon>
        <taxon>Geomitridae</taxon>
        <taxon>Candidula</taxon>
    </lineage>
</organism>
<dbReference type="PROSITE" id="PS50082">
    <property type="entry name" value="WD_REPEATS_2"/>
    <property type="match status" value="2"/>
</dbReference>
<feature type="compositionally biased region" description="Acidic residues" evidence="9">
    <location>
        <begin position="1095"/>
        <end position="1106"/>
    </location>
</feature>
<feature type="region of interest" description="Disordered" evidence="9">
    <location>
        <begin position="851"/>
        <end position="890"/>
    </location>
</feature>
<proteinExistence type="inferred from homology"/>
<evidence type="ECO:0000256" key="7">
    <source>
        <dbReference type="ARBA" id="ARBA00040154"/>
    </source>
</evidence>
<dbReference type="PROSITE" id="PS50294">
    <property type="entry name" value="WD_REPEATS_REGION"/>
    <property type="match status" value="1"/>
</dbReference>
<evidence type="ECO:0000256" key="5">
    <source>
        <dbReference type="ARBA" id="ARBA00022737"/>
    </source>
</evidence>
<keyword evidence="11" id="KW-1185">Reference proteome</keyword>
<dbReference type="Gene3D" id="2.130.10.10">
    <property type="entry name" value="YVTN repeat-like/Quinoprotein amine dehydrogenase"/>
    <property type="match status" value="3"/>
</dbReference>
<dbReference type="InterPro" id="IPR051973">
    <property type="entry name" value="tRNA_Anticodon_Mtase-Reg"/>
</dbReference>
<dbReference type="InterPro" id="IPR001680">
    <property type="entry name" value="WD40_rpt"/>
</dbReference>
<dbReference type="PANTHER" id="PTHR14344">
    <property type="entry name" value="WD REPEAT PROTEIN"/>
    <property type="match status" value="1"/>
</dbReference>
<dbReference type="InterPro" id="IPR036322">
    <property type="entry name" value="WD40_repeat_dom_sf"/>
</dbReference>
<evidence type="ECO:0000256" key="9">
    <source>
        <dbReference type="SAM" id="MobiDB-lite"/>
    </source>
</evidence>
<keyword evidence="2" id="KW-0963">Cytoplasm</keyword>
<feature type="repeat" description="WD" evidence="8">
    <location>
        <begin position="303"/>
        <end position="337"/>
    </location>
</feature>
<protein>
    <recommendedName>
        <fullName evidence="7">tRNA (34-2'-O)-methyltransferase regulator WDR6</fullName>
    </recommendedName>
</protein>
<dbReference type="Pfam" id="PF00400">
    <property type="entry name" value="WD40"/>
    <property type="match status" value="4"/>
</dbReference>
<feature type="compositionally biased region" description="Polar residues" evidence="9">
    <location>
        <begin position="881"/>
        <end position="890"/>
    </location>
</feature>
<dbReference type="InterPro" id="IPR015943">
    <property type="entry name" value="WD40/YVTN_repeat-like_dom_sf"/>
</dbReference>
<keyword evidence="5" id="KW-0677">Repeat</keyword>
<feature type="region of interest" description="Disordered" evidence="9">
    <location>
        <begin position="1084"/>
        <end position="1106"/>
    </location>
</feature>
<feature type="repeat" description="WD" evidence="8">
    <location>
        <begin position="197"/>
        <end position="230"/>
    </location>
</feature>
<gene>
    <name evidence="10" type="ORF">CUNI_LOCUS13118</name>
</gene>
<comment type="subcellular location">
    <subcellularLocation>
        <location evidence="1">Cytoplasm</location>
    </subcellularLocation>
</comment>
<dbReference type="SMART" id="SM00320">
    <property type="entry name" value="WD40"/>
    <property type="match status" value="10"/>
</dbReference>